<protein>
    <submittedName>
        <fullName evidence="1">Uncharacterized protein</fullName>
    </submittedName>
</protein>
<dbReference type="EMBL" id="FN869859">
    <property type="protein sequence ID" value="CCC81382.1"/>
    <property type="molecule type" value="Genomic_DNA"/>
</dbReference>
<dbReference type="PaxDb" id="768679-TTX_0726"/>
<dbReference type="HOGENOM" id="CLU_1017875_0_0_2"/>
<accession>G4RP87</accession>
<dbReference type="STRING" id="768679.TTX_0726"/>
<keyword evidence="2" id="KW-1185">Reference proteome</keyword>
<sequence>MVILIKWFVLTHVDSIEAGILASNFARLAIMNAAIRPDERLEPLYKILLELGYFIKRGDIYMRTGKLPPDRGDPIVANVIDNIIVPYLLGNSFELNTTLLHSFTYLFQEVRIRVASEILPWGGLTLVYGFLPCGFSSELSAQAGRDLVISDDFQDVLDVESERLSLLPIFSAPLTSYLAPAAFIAVEPTTDLSLLQSKYGKFDTAIVCHRLSNIESLRNISREIIYIYVKGVLGELATLMSKAVGLEQPPTCEELSTKYGGQIVENDESVCITDFR</sequence>
<dbReference type="Proteomes" id="UP000002654">
    <property type="component" value="Chromosome"/>
</dbReference>
<dbReference type="KEGG" id="ttn:TTX_0726"/>
<dbReference type="PATRIC" id="fig|768679.9.peg.737"/>
<proteinExistence type="predicted"/>
<dbReference type="OrthoDB" id="26390at2157"/>
<gene>
    <name evidence="1" type="ordered locus">TTX_0726</name>
</gene>
<evidence type="ECO:0000313" key="1">
    <source>
        <dbReference type="EMBL" id="CCC81382.1"/>
    </source>
</evidence>
<dbReference type="AlphaFoldDB" id="G4RP87"/>
<name>G4RP87_THETK</name>
<dbReference type="eggNOG" id="arCOG03774">
    <property type="taxonomic scope" value="Archaea"/>
</dbReference>
<organism evidence="1 2">
    <name type="scientific">Thermoproteus tenax (strain ATCC 35583 / DSM 2078 / JCM 9277 / NBRC 100435 / Kra 1)</name>
    <dbReference type="NCBI Taxonomy" id="768679"/>
    <lineage>
        <taxon>Archaea</taxon>
        <taxon>Thermoproteota</taxon>
        <taxon>Thermoprotei</taxon>
        <taxon>Thermoproteales</taxon>
        <taxon>Thermoproteaceae</taxon>
        <taxon>Thermoproteus</taxon>
    </lineage>
</organism>
<evidence type="ECO:0000313" key="2">
    <source>
        <dbReference type="Proteomes" id="UP000002654"/>
    </source>
</evidence>
<reference evidence="1 2" key="1">
    <citation type="journal article" date="2011" name="PLoS ONE">
        <title>The complete genome sequence of Thermoproteus tenax: a physiologically versatile member of the Crenarchaeota.</title>
        <authorList>
            <person name="Siebers B."/>
            <person name="Zaparty M."/>
            <person name="Raddatz G."/>
            <person name="Tjaden B."/>
            <person name="Albers S.V."/>
            <person name="Bell S.D."/>
            <person name="Blombach F."/>
            <person name="Kletzin A."/>
            <person name="Kyrpides N."/>
            <person name="Lanz C."/>
            <person name="Plagens A."/>
            <person name="Rampp M."/>
            <person name="Rosinus A."/>
            <person name="von Jan M."/>
            <person name="Makarova K.S."/>
            <person name="Klenk H.P."/>
            <person name="Schuster S.C."/>
            <person name="Hensel R."/>
        </authorList>
    </citation>
    <scope>NUCLEOTIDE SEQUENCE [LARGE SCALE GENOMIC DNA]</scope>
    <source>
        <strain evidence="2">ATCC 35583 / DSM 2078 / JCM 9277 / NBRC 100435 / Kra 1</strain>
    </source>
</reference>